<proteinExistence type="predicted"/>
<gene>
    <name evidence="2" type="ORF">CBY09_16285</name>
</gene>
<evidence type="ECO:0000313" key="2">
    <source>
        <dbReference type="EMBL" id="OYD49215.1"/>
    </source>
</evidence>
<feature type="domain" description="Cyclic nucleotide-binding" evidence="1">
    <location>
        <begin position="44"/>
        <end position="128"/>
    </location>
</feature>
<keyword evidence="3" id="KW-1185">Reference proteome</keyword>
<dbReference type="Pfam" id="PF00027">
    <property type="entry name" value="cNMP_binding"/>
    <property type="match status" value="1"/>
</dbReference>
<accession>A0A235EL73</accession>
<dbReference type="CDD" id="cd00038">
    <property type="entry name" value="CAP_ED"/>
    <property type="match status" value="1"/>
</dbReference>
<dbReference type="EMBL" id="NOIG01000010">
    <property type="protein sequence ID" value="OYD49215.1"/>
    <property type="molecule type" value="Genomic_DNA"/>
</dbReference>
<evidence type="ECO:0000259" key="1">
    <source>
        <dbReference type="Pfam" id="PF00027"/>
    </source>
</evidence>
<sequence length="212" mass="22883">MTPDGAERAVTASPSACNVCEPPALEALVQTEPALAALWQALPRRQFGAGALLQRAGETSTRCWHVRSGVVRLFYLNEQGTERNRSFHGAGKWVAGSLPPLALPSPYAIEALGPVDAVELDYSTLQDWMGVFPQIGPPLQEALGYVFQSHARREAELLSHPPEARYQAFLASHAELANQLPQHHVASYLGISPVSLSRIRARLGMVDAGRGG</sequence>
<dbReference type="OrthoDB" id="9798104at2"/>
<protein>
    <recommendedName>
        <fullName evidence="1">Cyclic nucleotide-binding domain-containing protein</fullName>
    </recommendedName>
</protein>
<name>A0A235EL73_9BURK</name>
<evidence type="ECO:0000313" key="3">
    <source>
        <dbReference type="Proteomes" id="UP000215441"/>
    </source>
</evidence>
<comment type="caution">
    <text evidence="2">The sequence shown here is derived from an EMBL/GenBank/DDBJ whole genome shotgun (WGS) entry which is preliminary data.</text>
</comment>
<dbReference type="InterPro" id="IPR018490">
    <property type="entry name" value="cNMP-bd_dom_sf"/>
</dbReference>
<dbReference type="InterPro" id="IPR000595">
    <property type="entry name" value="cNMP-bd_dom"/>
</dbReference>
<dbReference type="SUPFAM" id="SSF51206">
    <property type="entry name" value="cAMP-binding domain-like"/>
    <property type="match status" value="1"/>
</dbReference>
<dbReference type="InterPro" id="IPR014710">
    <property type="entry name" value="RmlC-like_jellyroll"/>
</dbReference>
<dbReference type="Proteomes" id="UP000215441">
    <property type="component" value="Unassembled WGS sequence"/>
</dbReference>
<dbReference type="Gene3D" id="2.60.120.10">
    <property type="entry name" value="Jelly Rolls"/>
    <property type="match status" value="1"/>
</dbReference>
<dbReference type="AlphaFoldDB" id="A0A235EL73"/>
<reference evidence="2 3" key="1">
    <citation type="submission" date="2017-07" db="EMBL/GenBank/DDBJ databases">
        <title>Acidovorax KNDSW TSA 6 genome sequence and assembly.</title>
        <authorList>
            <person name="Mayilraj S."/>
        </authorList>
    </citation>
    <scope>NUCLEOTIDE SEQUENCE [LARGE SCALE GENOMIC DNA]</scope>
    <source>
        <strain evidence="2 3">KNDSW-TSA6</strain>
    </source>
</reference>
<organism evidence="2 3">
    <name type="scientific">Acidovorax kalamii</name>
    <dbReference type="NCBI Taxonomy" id="2004485"/>
    <lineage>
        <taxon>Bacteria</taxon>
        <taxon>Pseudomonadati</taxon>
        <taxon>Pseudomonadota</taxon>
        <taxon>Betaproteobacteria</taxon>
        <taxon>Burkholderiales</taxon>
        <taxon>Comamonadaceae</taxon>
        <taxon>Acidovorax</taxon>
    </lineage>
</organism>